<keyword evidence="1" id="KW-0378">Hydrolase</keyword>
<sequence>MTSSNMTQIKFMTYNVWSCERVAVYRRIKSICEIIEYHDPDVIFLQEVNRYIWNIFEESPWWEKYKRCSSKDGNHQYPWTMVIQSQHGSFLLPCAEQDRSERCGYSRPQRQDGVWHATLPRPEIPPAGHVPSDLLSAWVYNTKSRGPKCLRVATCSMAGPTSSEIGSVHRRERAAAFLEHFNALNQKLSGRRISSFVLGGDFGWDDDLDGPLRLPDAWLELRGDGDGDGDGKWTYDVVANRMLRGLTKPGRRKADRFICKLKDFTLVSIEMVGVEPIPGVTRFDDEGNACRCSRAITMAWCSLSPRSRTSRPAGVCSTD</sequence>
<dbReference type="PANTHER" id="PTHR15822">
    <property type="entry name" value="TRAF AND TNF RECEPTOR-ASSOCIATED PROTEIN"/>
    <property type="match status" value="1"/>
</dbReference>
<dbReference type="InterPro" id="IPR036691">
    <property type="entry name" value="Endo/exonu/phosph_ase_sf"/>
</dbReference>
<proteinExistence type="predicted"/>
<organism evidence="3 4">
    <name type="scientific">Eleusine coracana subsp. coracana</name>
    <dbReference type="NCBI Taxonomy" id="191504"/>
    <lineage>
        <taxon>Eukaryota</taxon>
        <taxon>Viridiplantae</taxon>
        <taxon>Streptophyta</taxon>
        <taxon>Embryophyta</taxon>
        <taxon>Tracheophyta</taxon>
        <taxon>Spermatophyta</taxon>
        <taxon>Magnoliopsida</taxon>
        <taxon>Liliopsida</taxon>
        <taxon>Poales</taxon>
        <taxon>Poaceae</taxon>
        <taxon>PACMAD clade</taxon>
        <taxon>Chloridoideae</taxon>
        <taxon>Cynodonteae</taxon>
        <taxon>Eleusininae</taxon>
        <taxon>Eleusine</taxon>
    </lineage>
</organism>
<evidence type="ECO:0000256" key="1">
    <source>
        <dbReference type="ARBA" id="ARBA00022801"/>
    </source>
</evidence>
<dbReference type="GO" id="GO:0006302">
    <property type="term" value="P:double-strand break repair"/>
    <property type="evidence" value="ECO:0007669"/>
    <property type="project" value="TreeGrafter"/>
</dbReference>
<accession>A0AAV5FBX5</accession>
<name>A0AAV5FBX5_ELECO</name>
<dbReference type="PANTHER" id="PTHR15822:SF20">
    <property type="entry name" value="ENDONUCLEASE_EXONUCLEASE_PHOSPHATASE DOMAIN-CONTAINING PROTEIN"/>
    <property type="match status" value="1"/>
</dbReference>
<feature type="domain" description="Endonuclease/exonuclease/phosphatase" evidence="2">
    <location>
        <begin position="12"/>
        <end position="230"/>
    </location>
</feature>
<dbReference type="GO" id="GO:0005737">
    <property type="term" value="C:cytoplasm"/>
    <property type="evidence" value="ECO:0007669"/>
    <property type="project" value="TreeGrafter"/>
</dbReference>
<comment type="caution">
    <text evidence="3">The sequence shown here is derived from an EMBL/GenBank/DDBJ whole genome shotgun (WGS) entry which is preliminary data.</text>
</comment>
<reference evidence="3" key="1">
    <citation type="journal article" date="2018" name="DNA Res.">
        <title>Multiple hybrid de novo genome assembly of finger millet, an orphan allotetraploid crop.</title>
        <authorList>
            <person name="Hatakeyama M."/>
            <person name="Aluri S."/>
            <person name="Balachadran M.T."/>
            <person name="Sivarajan S.R."/>
            <person name="Patrignani A."/>
            <person name="Gruter S."/>
            <person name="Poveda L."/>
            <person name="Shimizu-Inatsugi R."/>
            <person name="Baeten J."/>
            <person name="Francoijs K.J."/>
            <person name="Nataraja K.N."/>
            <person name="Reddy Y.A.N."/>
            <person name="Phadnis S."/>
            <person name="Ravikumar R.L."/>
            <person name="Schlapbach R."/>
            <person name="Sreeman S.M."/>
            <person name="Shimizu K.K."/>
        </authorList>
    </citation>
    <scope>NUCLEOTIDE SEQUENCE</scope>
</reference>
<dbReference type="Pfam" id="PF03372">
    <property type="entry name" value="Exo_endo_phos"/>
    <property type="match status" value="1"/>
</dbReference>
<dbReference type="GO" id="GO:0003697">
    <property type="term" value="F:single-stranded DNA binding"/>
    <property type="evidence" value="ECO:0007669"/>
    <property type="project" value="TreeGrafter"/>
</dbReference>
<dbReference type="SUPFAM" id="SSF56219">
    <property type="entry name" value="DNase I-like"/>
    <property type="match status" value="1"/>
</dbReference>
<reference evidence="3" key="2">
    <citation type="submission" date="2021-12" db="EMBL/GenBank/DDBJ databases">
        <title>Resequencing data analysis of finger millet.</title>
        <authorList>
            <person name="Hatakeyama M."/>
            <person name="Aluri S."/>
            <person name="Balachadran M.T."/>
            <person name="Sivarajan S.R."/>
            <person name="Poveda L."/>
            <person name="Shimizu-Inatsugi R."/>
            <person name="Schlapbach R."/>
            <person name="Sreeman S.M."/>
            <person name="Shimizu K.K."/>
        </authorList>
    </citation>
    <scope>NUCLEOTIDE SEQUENCE</scope>
</reference>
<dbReference type="AlphaFoldDB" id="A0AAV5FBX5"/>
<evidence type="ECO:0000313" key="4">
    <source>
        <dbReference type="Proteomes" id="UP001054889"/>
    </source>
</evidence>
<dbReference type="InterPro" id="IPR051547">
    <property type="entry name" value="TDP2-like"/>
</dbReference>
<dbReference type="GO" id="GO:0070260">
    <property type="term" value="F:5'-tyrosyl-DNA phosphodiesterase activity"/>
    <property type="evidence" value="ECO:0007669"/>
    <property type="project" value="TreeGrafter"/>
</dbReference>
<dbReference type="EMBL" id="BQKI01000084">
    <property type="protein sequence ID" value="GJN32427.1"/>
    <property type="molecule type" value="Genomic_DNA"/>
</dbReference>
<dbReference type="InterPro" id="IPR005135">
    <property type="entry name" value="Endo/exonuclease/phosphatase"/>
</dbReference>
<dbReference type="Proteomes" id="UP001054889">
    <property type="component" value="Unassembled WGS sequence"/>
</dbReference>
<evidence type="ECO:0000313" key="3">
    <source>
        <dbReference type="EMBL" id="GJN32427.1"/>
    </source>
</evidence>
<protein>
    <recommendedName>
        <fullName evidence="2">Endonuclease/exonuclease/phosphatase domain-containing protein</fullName>
    </recommendedName>
</protein>
<keyword evidence="4" id="KW-1185">Reference proteome</keyword>
<gene>
    <name evidence="3" type="primary">gb20936</name>
    <name evidence="3" type="ORF">PR202_gb20936</name>
</gene>
<dbReference type="Gene3D" id="3.60.10.10">
    <property type="entry name" value="Endonuclease/exonuclease/phosphatase"/>
    <property type="match status" value="2"/>
</dbReference>
<evidence type="ECO:0000259" key="2">
    <source>
        <dbReference type="Pfam" id="PF03372"/>
    </source>
</evidence>